<dbReference type="Proteomes" id="UP000217199">
    <property type="component" value="Unassembled WGS sequence"/>
</dbReference>
<dbReference type="Gene3D" id="2.130.10.10">
    <property type="entry name" value="YVTN repeat-like/Quinoprotein amine dehydrogenase"/>
    <property type="match status" value="5"/>
</dbReference>
<keyword evidence="5" id="KW-0675">Receptor</keyword>
<dbReference type="InterPro" id="IPR015943">
    <property type="entry name" value="WD40/YVTN_repeat-like_dom_sf"/>
</dbReference>
<feature type="repeat" description="WD" evidence="3">
    <location>
        <begin position="749"/>
        <end position="790"/>
    </location>
</feature>
<feature type="repeat" description="WD" evidence="3">
    <location>
        <begin position="963"/>
        <end position="997"/>
    </location>
</feature>
<dbReference type="Pfam" id="PF24883">
    <property type="entry name" value="NPHP3_N"/>
    <property type="match status" value="1"/>
</dbReference>
<dbReference type="InterPro" id="IPR027417">
    <property type="entry name" value="P-loop_NTPase"/>
</dbReference>
<dbReference type="SUPFAM" id="SSF50978">
    <property type="entry name" value="WD40 repeat-like"/>
    <property type="match status" value="2"/>
</dbReference>
<comment type="caution">
    <text evidence="5">The sequence shown here is derived from an EMBL/GenBank/DDBJ whole genome shotgun (WGS) entry which is preliminary data.</text>
</comment>
<dbReference type="InterPro" id="IPR007111">
    <property type="entry name" value="NACHT_NTPase"/>
</dbReference>
<keyword evidence="6" id="KW-1185">Reference proteome</keyword>
<feature type="repeat" description="WD" evidence="3">
    <location>
        <begin position="1135"/>
        <end position="1170"/>
    </location>
</feature>
<dbReference type="PANTHER" id="PTHR19848:SF8">
    <property type="entry name" value="F-BOX AND WD REPEAT DOMAIN CONTAINING 7"/>
    <property type="match status" value="1"/>
</dbReference>
<evidence type="ECO:0000259" key="4">
    <source>
        <dbReference type="PROSITE" id="PS50837"/>
    </source>
</evidence>
<feature type="repeat" description="WD" evidence="3">
    <location>
        <begin position="706"/>
        <end position="747"/>
    </location>
</feature>
<dbReference type="PROSITE" id="PS50294">
    <property type="entry name" value="WD_REPEATS_REGION"/>
    <property type="match status" value="7"/>
</dbReference>
<dbReference type="InterPro" id="IPR036322">
    <property type="entry name" value="WD40_repeat_dom_sf"/>
</dbReference>
<proteinExistence type="predicted"/>
<feature type="repeat" description="WD" evidence="3">
    <location>
        <begin position="1049"/>
        <end position="1090"/>
    </location>
</feature>
<dbReference type="InParanoid" id="A0A286UU45"/>
<dbReference type="PANTHER" id="PTHR19848">
    <property type="entry name" value="WD40 REPEAT PROTEIN"/>
    <property type="match status" value="1"/>
</dbReference>
<dbReference type="InterPro" id="IPR019775">
    <property type="entry name" value="WD40_repeat_CS"/>
</dbReference>
<dbReference type="InterPro" id="IPR001680">
    <property type="entry name" value="WD40_rpt"/>
</dbReference>
<gene>
    <name evidence="5" type="ORF">PNOK_0008900</name>
</gene>
<dbReference type="InterPro" id="IPR056884">
    <property type="entry name" value="NPHP3-like_N"/>
</dbReference>
<dbReference type="PROSITE" id="PS50082">
    <property type="entry name" value="WD_REPEATS_2"/>
    <property type="match status" value="7"/>
</dbReference>
<evidence type="ECO:0000256" key="1">
    <source>
        <dbReference type="ARBA" id="ARBA00022574"/>
    </source>
</evidence>
<dbReference type="Pfam" id="PF00400">
    <property type="entry name" value="WD40"/>
    <property type="match status" value="11"/>
</dbReference>
<feature type="repeat" description="WD" evidence="3">
    <location>
        <begin position="1092"/>
        <end position="1133"/>
    </location>
</feature>
<dbReference type="InterPro" id="IPR020472">
    <property type="entry name" value="WD40_PAC1"/>
</dbReference>
<dbReference type="CDD" id="cd00200">
    <property type="entry name" value="WD40"/>
    <property type="match status" value="1"/>
</dbReference>
<evidence type="ECO:0000313" key="5">
    <source>
        <dbReference type="EMBL" id="PAV23022.1"/>
    </source>
</evidence>
<evidence type="ECO:0000256" key="3">
    <source>
        <dbReference type="PROSITE-ProRule" id="PRU00221"/>
    </source>
</evidence>
<name>A0A286UU45_9AGAM</name>
<keyword evidence="2" id="KW-0677">Repeat</keyword>
<evidence type="ECO:0000313" key="6">
    <source>
        <dbReference type="Proteomes" id="UP000217199"/>
    </source>
</evidence>
<dbReference type="STRING" id="2282107.A0A286UU45"/>
<protein>
    <submittedName>
        <fullName evidence="5">Nucleotide-binding-oligomerization-domain like receptor</fullName>
    </submittedName>
</protein>
<dbReference type="PROSITE" id="PS00678">
    <property type="entry name" value="WD_REPEATS_1"/>
    <property type="match status" value="3"/>
</dbReference>
<accession>A0A286UU45</accession>
<dbReference type="Gene3D" id="3.40.50.300">
    <property type="entry name" value="P-loop containing nucleotide triphosphate hydrolases"/>
    <property type="match status" value="1"/>
</dbReference>
<dbReference type="PRINTS" id="PR00320">
    <property type="entry name" value="GPROTEINBRPT"/>
</dbReference>
<organism evidence="5 6">
    <name type="scientific">Pyrrhoderma noxium</name>
    <dbReference type="NCBI Taxonomy" id="2282107"/>
    <lineage>
        <taxon>Eukaryota</taxon>
        <taxon>Fungi</taxon>
        <taxon>Dikarya</taxon>
        <taxon>Basidiomycota</taxon>
        <taxon>Agaricomycotina</taxon>
        <taxon>Agaricomycetes</taxon>
        <taxon>Hymenochaetales</taxon>
        <taxon>Hymenochaetaceae</taxon>
        <taxon>Pyrrhoderma</taxon>
    </lineage>
</organism>
<keyword evidence="1 3" id="KW-0853">WD repeat</keyword>
<dbReference type="SMART" id="SM00320">
    <property type="entry name" value="WD40"/>
    <property type="match status" value="13"/>
</dbReference>
<feature type="repeat" description="WD" evidence="3">
    <location>
        <begin position="1007"/>
        <end position="1048"/>
    </location>
</feature>
<reference evidence="5 6" key="1">
    <citation type="journal article" date="2017" name="Mol. Ecol.">
        <title>Comparative and population genomic landscape of Phellinus noxius: A hypervariable fungus causing root rot in trees.</title>
        <authorList>
            <person name="Chung C.L."/>
            <person name="Lee T.J."/>
            <person name="Akiba M."/>
            <person name="Lee H.H."/>
            <person name="Kuo T.H."/>
            <person name="Liu D."/>
            <person name="Ke H.M."/>
            <person name="Yokoi T."/>
            <person name="Roa M.B."/>
            <person name="Lu M.J."/>
            <person name="Chang Y.Y."/>
            <person name="Ann P.J."/>
            <person name="Tsai J.N."/>
            <person name="Chen C.Y."/>
            <person name="Tzean S.S."/>
            <person name="Ota Y."/>
            <person name="Hattori T."/>
            <person name="Sahashi N."/>
            <person name="Liou R.F."/>
            <person name="Kikuchi T."/>
            <person name="Tsai I.J."/>
        </authorList>
    </citation>
    <scope>NUCLEOTIDE SEQUENCE [LARGE SCALE GENOMIC DNA]</scope>
    <source>
        <strain evidence="5 6">FFPRI411160</strain>
    </source>
</reference>
<dbReference type="EMBL" id="NBII01000001">
    <property type="protein sequence ID" value="PAV23022.1"/>
    <property type="molecule type" value="Genomic_DNA"/>
</dbReference>
<evidence type="ECO:0000256" key="2">
    <source>
        <dbReference type="ARBA" id="ARBA00022737"/>
    </source>
</evidence>
<dbReference type="AlphaFoldDB" id="A0A286UU45"/>
<dbReference type="PROSITE" id="PS50837">
    <property type="entry name" value="NACHT"/>
    <property type="match status" value="1"/>
</dbReference>
<dbReference type="SUPFAM" id="SSF52540">
    <property type="entry name" value="P-loop containing nucleoside triphosphate hydrolases"/>
    <property type="match status" value="1"/>
</dbReference>
<feature type="domain" description="NACHT" evidence="4">
    <location>
        <begin position="95"/>
        <end position="239"/>
    </location>
</feature>
<sequence>MPFNQSGSRSTTDIGTYNDIAGTQNITTFQGDVNVQEINVFNQRSNAHRDLIRELKDRLNPSIFTGNDRPQCLDNTRKETLQNIYDWVNTEGYPNIFLLIGAAGAGKSTTATTVAGVYQRCRQLGCHIFFVRGRSQPGDVFQTIAYSLAVHNQTMAETLVSHLKDIGDLEPSNLKTKFEILLREPLSAIATSVRSPTLIVLDALDECGTPETRRNLMNILYDELLTLPPNYRFLITARPEEDILPFVSLSPLAVYTLNLDYRIEESRLDVYTYTKHELEKLKSSKSFVVPQDWDWDEGIRRLANTADGLFIWASTAIKFISEKRFSRFRRLKNLVENGNTLDLDELYATILECAFEWDSEVKETFVRVFSFILFSKLPFSDEAIDGILGIDTAPDVLMHLRSLIVYEPGNPITIRHASFYDYLVSCKGRHWYIDPEVQKVYIASKCLERMGDLLKHNICNIPSSFALNTDVPDIDNRVTLYIPPFLKYICCNWVHHLRDVSYSQDLCSQLQSFVYSQLLFWFEILSLTNTFNHHTGPALLLAIDWVGASIYSEPISKSVLQIYTSLLPLTKEESSMSIHYAKYANKAFRVGYIGRKQRNNCLKTIQLEREWQYVRARLLLFSPDGTRILSDSGRGICVWDATSGELITGPLDSEDNEDAALSVAYLPDGRFIIVASDDGKVSCIRDDRGTIRVWDVDTGERDGKWLEGHSNCVSCLSFSPDGKYLASGSYDTTTIIWDMDKRKAKTGPLRRHTGAVTAVEFSPCGANVVSGSEDWTILIWNAFTGEMMREIICKSGVYSVAHSPNGLFILAGGEGWMSMWDYDTAAPKVFQVDRDIDRVSFSSDGSRFASVSDSPYSLNDKRMIQIWDASWGVGETKAAFEENGWIESISLSPSGKFIASTSYEGKSIFLWDLLNGECVKKLKLSSHVRSVAFSPINEQLIAFGLGNGTVQVWSVTNDVPVKIGNHRSSVLFFAFSPSDGQHVASGSTDNTICIWDIGRRELAVGPLTGHADFIWTLAYSPDGTRLVSGSNDRTIRIWNSVTSHLLSTLNGHFDSVNSVAYSPDGSRIVSGSNDDTILVWDSQSGQIVCGPITGHENFVNSVCFSPDGKRILSGSRDNTARVWDAMTGNPLFPPFRGHTDWVTFVCSFPDGRHFATGSKDGTIRIWTLDTIPNDTDWELRNDNWVVGENGELMMWIPTDLHRHLCGYRNVSILNHSFYLKLHFNTE</sequence>